<dbReference type="EC" id="1.4.1.9" evidence="8"/>
<proteinExistence type="inferred from homology"/>
<dbReference type="InterPro" id="IPR006096">
    <property type="entry name" value="Glu/Leu/Phe/Val/Trp_DH_C"/>
</dbReference>
<sequence length="353" mass="37936">MDITELTEPGYEKVVRCVDRATGLLAFIAVHDTTLGPALGGMRMLPYASEDEAIFDVKRLSRGMTYKSAVANTGLGGGKSVIMGDPAGKTPELFHAMGRFVDSLGGKYITAEDMNIGIADLQQVKKTTQYVTGLSREEGGSGNPSPYTARGVVMGMRAVLEEVFGSDSFEGRTILIQGVGAVGQPMATDMKARGAKILVCDIDEKRAARFAEEHGFQHVPDLDHHKHEVDVYAPCARGAGVNDRTIGELRCKAIAGCANNILLEPRHGDELKAKGILYAPDYVINAGGIINVGIEVSPGGYNEAVAIERIDGIYDNLKEVFQIAREENIGTEVAADRLAERRLEAARQAKQEA</sequence>
<dbReference type="Pfam" id="PF02812">
    <property type="entry name" value="ELFV_dehydrog_N"/>
    <property type="match status" value="1"/>
</dbReference>
<dbReference type="InterPro" id="IPR006095">
    <property type="entry name" value="Glu/Leu/Phe/Val/Trp_DH"/>
</dbReference>
<dbReference type="PANTHER" id="PTHR42722:SF1">
    <property type="entry name" value="VALINE DEHYDROGENASE"/>
    <property type="match status" value="1"/>
</dbReference>
<reference evidence="8 9" key="1">
    <citation type="submission" date="2019-02" db="EMBL/GenBank/DDBJ databases">
        <title>Deep-cultivation of Planctomycetes and their phenomic and genomic characterization uncovers novel biology.</title>
        <authorList>
            <person name="Wiegand S."/>
            <person name="Jogler M."/>
            <person name="Boedeker C."/>
            <person name="Pinto D."/>
            <person name="Vollmers J."/>
            <person name="Rivas-Marin E."/>
            <person name="Kohn T."/>
            <person name="Peeters S.H."/>
            <person name="Heuer A."/>
            <person name="Rast P."/>
            <person name="Oberbeckmann S."/>
            <person name="Bunk B."/>
            <person name="Jeske O."/>
            <person name="Meyerdierks A."/>
            <person name="Storesund J.E."/>
            <person name="Kallscheuer N."/>
            <person name="Luecker S."/>
            <person name="Lage O.M."/>
            <person name="Pohl T."/>
            <person name="Merkel B.J."/>
            <person name="Hornburger P."/>
            <person name="Mueller R.-W."/>
            <person name="Bruemmer F."/>
            <person name="Labrenz M."/>
            <person name="Spormann A.M."/>
            <person name="Op den Camp H."/>
            <person name="Overmann J."/>
            <person name="Amann R."/>
            <person name="Jetten M.S.M."/>
            <person name="Mascher T."/>
            <person name="Medema M.H."/>
            <person name="Devos D.P."/>
            <person name="Kaster A.-K."/>
            <person name="Ovreas L."/>
            <person name="Rohde M."/>
            <person name="Galperin M.Y."/>
            <person name="Jogler C."/>
        </authorList>
    </citation>
    <scope>NUCLEOTIDE SEQUENCE [LARGE SCALE GENOMIC DNA]</scope>
    <source>
        <strain evidence="8 9">Pla133</strain>
    </source>
</reference>
<evidence type="ECO:0000256" key="5">
    <source>
        <dbReference type="PIRSR" id="PIRSR000188-2"/>
    </source>
</evidence>
<dbReference type="Pfam" id="PF00208">
    <property type="entry name" value="ELFV_dehydrog"/>
    <property type="match status" value="2"/>
</dbReference>
<dbReference type="KEGG" id="pbap:Pla133_08250"/>
<protein>
    <submittedName>
        <fullName evidence="8">Leucine dehydrogenase</fullName>
        <ecNumber evidence="8">1.4.1.9</ecNumber>
    </submittedName>
</protein>
<dbReference type="RefSeq" id="WP_145062665.1">
    <property type="nucleotide sequence ID" value="NZ_CP036287.1"/>
</dbReference>
<dbReference type="EMBL" id="CP036287">
    <property type="protein sequence ID" value="QDU65759.1"/>
    <property type="molecule type" value="Genomic_DNA"/>
</dbReference>
<accession>A0A518BFJ7</accession>
<dbReference type="SMART" id="SM00839">
    <property type="entry name" value="ELFV_dehydrog"/>
    <property type="match status" value="1"/>
</dbReference>
<dbReference type="Gene3D" id="3.40.50.720">
    <property type="entry name" value="NAD(P)-binding Rossmann-like Domain"/>
    <property type="match status" value="1"/>
</dbReference>
<dbReference type="GO" id="GO:0050049">
    <property type="term" value="F:L-leucine dehydrogenase activity"/>
    <property type="evidence" value="ECO:0007669"/>
    <property type="project" value="UniProtKB-EC"/>
</dbReference>
<evidence type="ECO:0000259" key="7">
    <source>
        <dbReference type="SMART" id="SM00839"/>
    </source>
</evidence>
<dbReference type="InterPro" id="IPR036291">
    <property type="entry name" value="NAD(P)-bd_dom_sf"/>
</dbReference>
<dbReference type="PRINTS" id="PR00082">
    <property type="entry name" value="GLFDHDRGNASE"/>
</dbReference>
<keyword evidence="2 6" id="KW-0560">Oxidoreductase</keyword>
<dbReference type="SUPFAM" id="SSF53223">
    <property type="entry name" value="Aminoacid dehydrogenase-like, N-terminal domain"/>
    <property type="match status" value="1"/>
</dbReference>
<organism evidence="8 9">
    <name type="scientific">Engelhardtia mirabilis</name>
    <dbReference type="NCBI Taxonomy" id="2528011"/>
    <lineage>
        <taxon>Bacteria</taxon>
        <taxon>Pseudomonadati</taxon>
        <taxon>Planctomycetota</taxon>
        <taxon>Planctomycetia</taxon>
        <taxon>Planctomycetia incertae sedis</taxon>
        <taxon>Engelhardtia</taxon>
    </lineage>
</organism>
<dbReference type="GO" id="GO:0000166">
    <property type="term" value="F:nucleotide binding"/>
    <property type="evidence" value="ECO:0007669"/>
    <property type="project" value="UniProtKB-KW"/>
</dbReference>
<evidence type="ECO:0000313" key="9">
    <source>
        <dbReference type="Proteomes" id="UP000316921"/>
    </source>
</evidence>
<evidence type="ECO:0000256" key="3">
    <source>
        <dbReference type="ARBA" id="ARBA00023027"/>
    </source>
</evidence>
<dbReference type="InterPro" id="IPR006097">
    <property type="entry name" value="Glu/Leu/Phe/Val/Trp_DH_dimer"/>
</dbReference>
<dbReference type="InterPro" id="IPR046346">
    <property type="entry name" value="Aminoacid_DH-like_N_sf"/>
</dbReference>
<dbReference type="CDD" id="cd01075">
    <property type="entry name" value="NAD_bind_Leu_Phe_Val_DH"/>
    <property type="match status" value="1"/>
</dbReference>
<feature type="active site" description="Proton donor/acceptor" evidence="4">
    <location>
        <position position="79"/>
    </location>
</feature>
<keyword evidence="5" id="KW-0547">Nucleotide-binding</keyword>
<dbReference type="InterPro" id="IPR016211">
    <property type="entry name" value="Glu/Phe/Leu/Val/Trp_DH_bac/arc"/>
</dbReference>
<feature type="domain" description="Glutamate/phenylalanine/leucine/valine/L-tryptophan dehydrogenase C-terminal" evidence="7">
    <location>
        <begin position="142"/>
        <end position="351"/>
    </location>
</feature>
<name>A0A518BFJ7_9BACT</name>
<dbReference type="Gene3D" id="3.40.50.10860">
    <property type="entry name" value="Leucine Dehydrogenase, chain A, domain 1"/>
    <property type="match status" value="1"/>
</dbReference>
<keyword evidence="9" id="KW-1185">Reference proteome</keyword>
<evidence type="ECO:0000256" key="2">
    <source>
        <dbReference type="ARBA" id="ARBA00023002"/>
    </source>
</evidence>
<feature type="binding site" evidence="5">
    <location>
        <begin position="178"/>
        <end position="183"/>
    </location>
    <ligand>
        <name>NAD(+)</name>
        <dbReference type="ChEBI" id="CHEBI:57540"/>
    </ligand>
</feature>
<evidence type="ECO:0000256" key="1">
    <source>
        <dbReference type="ARBA" id="ARBA00006382"/>
    </source>
</evidence>
<evidence type="ECO:0000256" key="4">
    <source>
        <dbReference type="PIRSR" id="PIRSR000188-1"/>
    </source>
</evidence>
<gene>
    <name evidence="8" type="primary">ldh_1</name>
    <name evidence="8" type="ORF">Pla133_08250</name>
</gene>
<dbReference type="PANTHER" id="PTHR42722">
    <property type="entry name" value="LEUCINE DEHYDROGENASE"/>
    <property type="match status" value="1"/>
</dbReference>
<dbReference type="GO" id="GO:0006520">
    <property type="term" value="P:amino acid metabolic process"/>
    <property type="evidence" value="ECO:0007669"/>
    <property type="project" value="InterPro"/>
</dbReference>
<evidence type="ECO:0000256" key="6">
    <source>
        <dbReference type="RuleBase" id="RU004417"/>
    </source>
</evidence>
<dbReference type="PIRSF" id="PIRSF000188">
    <property type="entry name" value="Phe_leu_dh"/>
    <property type="match status" value="1"/>
</dbReference>
<keyword evidence="3 5" id="KW-0520">NAD</keyword>
<dbReference type="AlphaFoldDB" id="A0A518BFJ7"/>
<dbReference type="Proteomes" id="UP000316921">
    <property type="component" value="Chromosome"/>
</dbReference>
<comment type="similarity">
    <text evidence="1 6">Belongs to the Glu/Leu/Phe/Val dehydrogenases family.</text>
</comment>
<evidence type="ECO:0000313" key="8">
    <source>
        <dbReference type="EMBL" id="QDU65759.1"/>
    </source>
</evidence>
<dbReference type="SUPFAM" id="SSF51735">
    <property type="entry name" value="NAD(P)-binding Rossmann-fold domains"/>
    <property type="match status" value="1"/>
</dbReference>